<name>A0A8B8G545_9HEMI</name>
<evidence type="ECO:0000256" key="1">
    <source>
        <dbReference type="SAM" id="MobiDB-lite"/>
    </source>
</evidence>
<dbReference type="GeneID" id="112688866"/>
<reference evidence="3" key="1">
    <citation type="submission" date="2025-08" db="UniProtKB">
        <authorList>
            <consortium name="RefSeq"/>
        </authorList>
    </citation>
    <scope>IDENTIFICATION</scope>
    <source>
        <tissue evidence="3">Whole body</tissue>
    </source>
</reference>
<evidence type="ECO:0000313" key="2">
    <source>
        <dbReference type="Proteomes" id="UP000694846"/>
    </source>
</evidence>
<organism evidence="2 3">
    <name type="scientific">Sipha flava</name>
    <name type="common">yellow sugarcane aphid</name>
    <dbReference type="NCBI Taxonomy" id="143950"/>
    <lineage>
        <taxon>Eukaryota</taxon>
        <taxon>Metazoa</taxon>
        <taxon>Ecdysozoa</taxon>
        <taxon>Arthropoda</taxon>
        <taxon>Hexapoda</taxon>
        <taxon>Insecta</taxon>
        <taxon>Pterygota</taxon>
        <taxon>Neoptera</taxon>
        <taxon>Paraneoptera</taxon>
        <taxon>Hemiptera</taxon>
        <taxon>Sternorrhyncha</taxon>
        <taxon>Aphidomorpha</taxon>
        <taxon>Aphidoidea</taxon>
        <taxon>Aphididae</taxon>
        <taxon>Sipha</taxon>
    </lineage>
</organism>
<evidence type="ECO:0000313" key="3">
    <source>
        <dbReference type="RefSeq" id="XP_025418057.1"/>
    </source>
</evidence>
<dbReference type="AlphaFoldDB" id="A0A8B8G545"/>
<sequence>MDVTKAVEMLEKIREAVMAQGSMGCLIVDDVRKVGVAQLRAEPILWAAYYRGWADRTTNLVRSLGSSAARLPGTSPTTKPPRPSTHHRVSTTKAMGSKRAKPATGAAPAGRSTQVTRTAPAVRTTPAIRGATTNTTPPRQATSSAWPQRDVTWVRPAPGCLLVPRMPPADPHPPTLEWMGMPAAWHT</sequence>
<accession>A0A8B8G545</accession>
<dbReference type="RefSeq" id="XP_025418057.1">
    <property type="nucleotide sequence ID" value="XM_025562272.1"/>
</dbReference>
<feature type="compositionally biased region" description="Polar residues" evidence="1">
    <location>
        <begin position="131"/>
        <end position="146"/>
    </location>
</feature>
<feature type="region of interest" description="Disordered" evidence="1">
    <location>
        <begin position="66"/>
        <end position="149"/>
    </location>
</feature>
<feature type="compositionally biased region" description="Low complexity" evidence="1">
    <location>
        <begin position="115"/>
        <end position="127"/>
    </location>
</feature>
<feature type="compositionally biased region" description="Basic residues" evidence="1">
    <location>
        <begin position="84"/>
        <end position="101"/>
    </location>
</feature>
<dbReference type="Proteomes" id="UP000694846">
    <property type="component" value="Unplaced"/>
</dbReference>
<keyword evidence="2" id="KW-1185">Reference proteome</keyword>
<dbReference type="OrthoDB" id="6628769at2759"/>
<protein>
    <submittedName>
        <fullName evidence="3">Uncharacterized protein LOC112688866</fullName>
    </submittedName>
</protein>
<gene>
    <name evidence="3" type="primary">LOC112688866</name>
</gene>
<proteinExistence type="predicted"/>